<comment type="caution">
    <text evidence="8">The sequence shown here is derived from an EMBL/GenBank/DDBJ whole genome shotgun (WGS) entry which is preliminary data.</text>
</comment>
<dbReference type="PANTHER" id="PTHR35007">
    <property type="entry name" value="INTEGRAL MEMBRANE PROTEIN-RELATED"/>
    <property type="match status" value="1"/>
</dbReference>
<keyword evidence="3 6" id="KW-0812">Transmembrane</keyword>
<evidence type="ECO:0000256" key="6">
    <source>
        <dbReference type="SAM" id="Phobius"/>
    </source>
</evidence>
<reference evidence="8 9" key="1">
    <citation type="submission" date="2021-03" db="EMBL/GenBank/DDBJ databases">
        <title>Sequencing the genomes of 1000 actinobacteria strains.</title>
        <authorList>
            <person name="Klenk H.-P."/>
        </authorList>
    </citation>
    <scope>NUCLEOTIDE SEQUENCE [LARGE SCALE GENOMIC DNA]</scope>
    <source>
        <strain evidence="8 9">DSM 45510</strain>
    </source>
</reference>
<keyword evidence="9" id="KW-1185">Reference proteome</keyword>
<protein>
    <submittedName>
        <fullName evidence="8">Tight adherence protein B</fullName>
    </submittedName>
</protein>
<dbReference type="PANTHER" id="PTHR35007:SF4">
    <property type="entry name" value="CONSERVED TRANSMEMBRANE PROTEIN-RELATED"/>
    <property type="match status" value="1"/>
</dbReference>
<evidence type="ECO:0000256" key="2">
    <source>
        <dbReference type="ARBA" id="ARBA00022475"/>
    </source>
</evidence>
<dbReference type="InterPro" id="IPR018076">
    <property type="entry name" value="T2SS_GspF_dom"/>
</dbReference>
<accession>A0ABS4PIN0</accession>
<feature type="transmembrane region" description="Helical" evidence="6">
    <location>
        <begin position="181"/>
        <end position="202"/>
    </location>
</feature>
<organism evidence="8 9">
    <name type="scientific">Amycolatopsis magusensis</name>
    <dbReference type="NCBI Taxonomy" id="882444"/>
    <lineage>
        <taxon>Bacteria</taxon>
        <taxon>Bacillati</taxon>
        <taxon>Actinomycetota</taxon>
        <taxon>Actinomycetes</taxon>
        <taxon>Pseudonocardiales</taxon>
        <taxon>Pseudonocardiaceae</taxon>
        <taxon>Amycolatopsis</taxon>
    </lineage>
</organism>
<evidence type="ECO:0000256" key="4">
    <source>
        <dbReference type="ARBA" id="ARBA00022989"/>
    </source>
</evidence>
<gene>
    <name evidence="8" type="ORF">JOM49_000803</name>
</gene>
<dbReference type="Pfam" id="PF00482">
    <property type="entry name" value="T2SSF"/>
    <property type="match status" value="1"/>
</dbReference>
<feature type="transmembrane region" description="Helical" evidence="6">
    <location>
        <begin position="150"/>
        <end position="169"/>
    </location>
</feature>
<comment type="subcellular location">
    <subcellularLocation>
        <location evidence="1">Cell membrane</location>
        <topology evidence="1">Multi-pass membrane protein</topology>
    </subcellularLocation>
</comment>
<dbReference type="RefSeq" id="WP_209663017.1">
    <property type="nucleotide sequence ID" value="NZ_JAGGMS010000001.1"/>
</dbReference>
<sequence>MAAFFVLGPAGPVVALVLAAAGRYFWKSAATSKARIAAAASMAEAIRTMAAELDAGADPAVAAESAAMDAPPPVAAAVRAVSGAVQVGETSVREVPGLPEGAVGQLARSWTLAQRYGLPMAKVLGAVRRDLDASVEFAKRTHAAMSGPRTSVLVLAVVPLLGIGMGEAIDVQPLHMLAHTGLGQVALVLGTSLMAAGLAWTARLTRVAL</sequence>
<keyword evidence="2" id="KW-1003">Cell membrane</keyword>
<keyword evidence="4 6" id="KW-1133">Transmembrane helix</keyword>
<evidence type="ECO:0000313" key="9">
    <source>
        <dbReference type="Proteomes" id="UP000741013"/>
    </source>
</evidence>
<dbReference type="EMBL" id="JAGGMS010000001">
    <property type="protein sequence ID" value="MBP2179277.1"/>
    <property type="molecule type" value="Genomic_DNA"/>
</dbReference>
<feature type="transmembrane region" description="Helical" evidence="6">
    <location>
        <begin position="6"/>
        <end position="26"/>
    </location>
</feature>
<name>A0ABS4PIN0_9PSEU</name>
<evidence type="ECO:0000259" key="7">
    <source>
        <dbReference type="Pfam" id="PF00482"/>
    </source>
</evidence>
<proteinExistence type="predicted"/>
<evidence type="ECO:0000256" key="5">
    <source>
        <dbReference type="ARBA" id="ARBA00023136"/>
    </source>
</evidence>
<feature type="domain" description="Type II secretion system protein GspF" evidence="7">
    <location>
        <begin position="46"/>
        <end position="165"/>
    </location>
</feature>
<evidence type="ECO:0000256" key="1">
    <source>
        <dbReference type="ARBA" id="ARBA00004651"/>
    </source>
</evidence>
<evidence type="ECO:0000256" key="3">
    <source>
        <dbReference type="ARBA" id="ARBA00022692"/>
    </source>
</evidence>
<dbReference type="Proteomes" id="UP000741013">
    <property type="component" value="Unassembled WGS sequence"/>
</dbReference>
<keyword evidence="5 6" id="KW-0472">Membrane</keyword>
<evidence type="ECO:0000313" key="8">
    <source>
        <dbReference type="EMBL" id="MBP2179277.1"/>
    </source>
</evidence>